<evidence type="ECO:0000313" key="10">
    <source>
        <dbReference type="EMBL" id="OAQ36049.1"/>
    </source>
</evidence>
<keyword evidence="7" id="KW-0539">Nucleus</keyword>
<dbReference type="InterPro" id="IPR036427">
    <property type="entry name" value="Bromodomain-like_sf"/>
</dbReference>
<dbReference type="GO" id="GO:0003682">
    <property type="term" value="F:chromatin binding"/>
    <property type="evidence" value="ECO:0007669"/>
    <property type="project" value="TreeGrafter"/>
</dbReference>
<evidence type="ECO:0000259" key="9">
    <source>
        <dbReference type="PROSITE" id="PS50014"/>
    </source>
</evidence>
<dbReference type="InterPro" id="IPR018359">
    <property type="entry name" value="Bromodomain_CS"/>
</dbReference>
<evidence type="ECO:0000256" key="4">
    <source>
        <dbReference type="ARBA" id="ARBA00023015"/>
    </source>
</evidence>
<proteinExistence type="predicted"/>
<evidence type="ECO:0000256" key="1">
    <source>
        <dbReference type="ARBA" id="ARBA00004123"/>
    </source>
</evidence>
<accession>A0A197KI99</accession>
<dbReference type="PROSITE" id="PS00633">
    <property type="entry name" value="BROMODOMAIN_1"/>
    <property type="match status" value="1"/>
</dbReference>
<gene>
    <name evidence="10" type="ORF">K457DRAFT_65102</name>
</gene>
<dbReference type="Gene3D" id="1.20.920.10">
    <property type="entry name" value="Bromodomain-like"/>
    <property type="match status" value="1"/>
</dbReference>
<comment type="subcellular location">
    <subcellularLocation>
        <location evidence="1">Nucleus</location>
    </subcellularLocation>
</comment>
<reference evidence="10 11" key="1">
    <citation type="submission" date="2016-05" db="EMBL/GenBank/DDBJ databases">
        <title>Genome sequencing reveals origins of a unique bacterial endosymbiosis in the earliest lineages of terrestrial Fungi.</title>
        <authorList>
            <consortium name="DOE Joint Genome Institute"/>
            <person name="Uehling J."/>
            <person name="Gryganskyi A."/>
            <person name="Hameed K."/>
            <person name="Tschaplinski T."/>
            <person name="Misztal P."/>
            <person name="Wu S."/>
            <person name="Desiro A."/>
            <person name="Vande Pol N."/>
            <person name="Du Z.-Y."/>
            <person name="Zienkiewicz A."/>
            <person name="Zienkiewicz K."/>
            <person name="Morin E."/>
            <person name="Tisserant E."/>
            <person name="Splivallo R."/>
            <person name="Hainaut M."/>
            <person name="Henrissat B."/>
            <person name="Ohm R."/>
            <person name="Kuo A."/>
            <person name="Yan J."/>
            <person name="Lipzen A."/>
            <person name="Nolan M."/>
            <person name="Labutti K."/>
            <person name="Barry K."/>
            <person name="Goldstein A."/>
            <person name="Labbe J."/>
            <person name="Schadt C."/>
            <person name="Tuskan G."/>
            <person name="Grigoriev I."/>
            <person name="Martin F."/>
            <person name="Vilgalys R."/>
            <person name="Bonito G."/>
        </authorList>
    </citation>
    <scope>NUCLEOTIDE SEQUENCE [LARGE SCALE GENOMIC DNA]</scope>
    <source>
        <strain evidence="10 11">AG-77</strain>
    </source>
</reference>
<name>A0A197KI99_9FUNG</name>
<evidence type="ECO:0000256" key="7">
    <source>
        <dbReference type="ARBA" id="ARBA00023242"/>
    </source>
</evidence>
<evidence type="ECO:0000256" key="6">
    <source>
        <dbReference type="ARBA" id="ARBA00023163"/>
    </source>
</evidence>
<protein>
    <submittedName>
        <fullName evidence="10">Bromodomain-containing protein</fullName>
    </submittedName>
</protein>
<evidence type="ECO:0000256" key="8">
    <source>
        <dbReference type="PROSITE-ProRule" id="PRU00035"/>
    </source>
</evidence>
<dbReference type="EMBL" id="KV442012">
    <property type="protein sequence ID" value="OAQ36049.1"/>
    <property type="molecule type" value="Genomic_DNA"/>
</dbReference>
<keyword evidence="5 8" id="KW-0103">Bromodomain</keyword>
<dbReference type="InterPro" id="IPR001487">
    <property type="entry name" value="Bromodomain"/>
</dbReference>
<dbReference type="OrthoDB" id="6017at2759"/>
<dbReference type="GO" id="GO:0016586">
    <property type="term" value="C:RSC-type complex"/>
    <property type="evidence" value="ECO:0007669"/>
    <property type="project" value="InterPro"/>
</dbReference>
<evidence type="ECO:0000256" key="2">
    <source>
        <dbReference type="ARBA" id="ARBA00022737"/>
    </source>
</evidence>
<evidence type="ECO:0000256" key="5">
    <source>
        <dbReference type="ARBA" id="ARBA00023117"/>
    </source>
</evidence>
<dbReference type="Proteomes" id="UP000078512">
    <property type="component" value="Unassembled WGS sequence"/>
</dbReference>
<dbReference type="SUPFAM" id="SSF47370">
    <property type="entry name" value="Bromodomain"/>
    <property type="match status" value="1"/>
</dbReference>
<dbReference type="SMART" id="SM00297">
    <property type="entry name" value="BROMO"/>
    <property type="match status" value="1"/>
</dbReference>
<keyword evidence="2" id="KW-0677">Repeat</keyword>
<evidence type="ECO:0000256" key="3">
    <source>
        <dbReference type="ARBA" id="ARBA00022853"/>
    </source>
</evidence>
<dbReference type="PANTHER" id="PTHR16062:SF19">
    <property type="entry name" value="PROTEIN POLYBROMO-1"/>
    <property type="match status" value="1"/>
</dbReference>
<dbReference type="PANTHER" id="PTHR16062">
    <property type="entry name" value="SWI/SNF-RELATED"/>
    <property type="match status" value="1"/>
</dbReference>
<dbReference type="AlphaFoldDB" id="A0A197KI99"/>
<dbReference type="PROSITE" id="PS50014">
    <property type="entry name" value="BROMODOMAIN_2"/>
    <property type="match status" value="1"/>
</dbReference>
<sequence>FLALPSKDEYPEYYEVIKSPMSLQLVQARIKNGHYKNVDDFDREFQLIFENALIFNEDGSRINKDARVLLKLFNTRKKDIYSSYKLVDNPKASAVDKVIIGEVVFTVDLHAVTMSISLTNAYRSHSVNRVTDKRCQIMQKTTSPFRKENSSN</sequence>
<evidence type="ECO:0000313" key="11">
    <source>
        <dbReference type="Proteomes" id="UP000078512"/>
    </source>
</evidence>
<keyword evidence="3" id="KW-0156">Chromatin regulator</keyword>
<keyword evidence="4" id="KW-0805">Transcription regulation</keyword>
<dbReference type="GO" id="GO:0006368">
    <property type="term" value="P:transcription elongation by RNA polymerase II"/>
    <property type="evidence" value="ECO:0007669"/>
    <property type="project" value="TreeGrafter"/>
</dbReference>
<organism evidence="10 11">
    <name type="scientific">Linnemannia elongata AG-77</name>
    <dbReference type="NCBI Taxonomy" id="1314771"/>
    <lineage>
        <taxon>Eukaryota</taxon>
        <taxon>Fungi</taxon>
        <taxon>Fungi incertae sedis</taxon>
        <taxon>Mucoromycota</taxon>
        <taxon>Mortierellomycotina</taxon>
        <taxon>Mortierellomycetes</taxon>
        <taxon>Mortierellales</taxon>
        <taxon>Mortierellaceae</taxon>
        <taxon>Linnemannia</taxon>
    </lineage>
</organism>
<keyword evidence="11" id="KW-1185">Reference proteome</keyword>
<keyword evidence="6" id="KW-0804">Transcription</keyword>
<dbReference type="CDD" id="cd04369">
    <property type="entry name" value="Bromodomain"/>
    <property type="match status" value="1"/>
</dbReference>
<feature type="non-terminal residue" evidence="10">
    <location>
        <position position="1"/>
    </location>
</feature>
<feature type="domain" description="Bromo" evidence="9">
    <location>
        <begin position="1"/>
        <end position="63"/>
    </location>
</feature>
<dbReference type="InterPro" id="IPR037382">
    <property type="entry name" value="Rsc/polybromo"/>
</dbReference>
<dbReference type="STRING" id="1314771.A0A197KI99"/>
<dbReference type="Pfam" id="PF00439">
    <property type="entry name" value="Bromodomain"/>
    <property type="match status" value="1"/>
</dbReference>
<dbReference type="GO" id="GO:0006338">
    <property type="term" value="P:chromatin remodeling"/>
    <property type="evidence" value="ECO:0007669"/>
    <property type="project" value="InterPro"/>
</dbReference>
<dbReference type="PRINTS" id="PR00503">
    <property type="entry name" value="BROMODOMAIN"/>
</dbReference>